<dbReference type="AlphaFoldDB" id="A0A166LXE8"/>
<evidence type="ECO:0000313" key="2">
    <source>
        <dbReference type="Proteomes" id="UP000076532"/>
    </source>
</evidence>
<gene>
    <name evidence="1" type="ORF">FIBSPDRAFT_1042879</name>
</gene>
<reference evidence="1 2" key="1">
    <citation type="journal article" date="2016" name="Mol. Biol. Evol.">
        <title>Comparative Genomics of Early-Diverging Mushroom-Forming Fungi Provides Insights into the Origins of Lignocellulose Decay Capabilities.</title>
        <authorList>
            <person name="Nagy L.G."/>
            <person name="Riley R."/>
            <person name="Tritt A."/>
            <person name="Adam C."/>
            <person name="Daum C."/>
            <person name="Floudas D."/>
            <person name="Sun H."/>
            <person name="Yadav J.S."/>
            <person name="Pangilinan J."/>
            <person name="Larsson K.H."/>
            <person name="Matsuura K."/>
            <person name="Barry K."/>
            <person name="Labutti K."/>
            <person name="Kuo R."/>
            <person name="Ohm R.A."/>
            <person name="Bhattacharya S.S."/>
            <person name="Shirouzu T."/>
            <person name="Yoshinaga Y."/>
            <person name="Martin F.M."/>
            <person name="Grigoriev I.V."/>
            <person name="Hibbett D.S."/>
        </authorList>
    </citation>
    <scope>NUCLEOTIDE SEQUENCE [LARGE SCALE GENOMIC DNA]</scope>
    <source>
        <strain evidence="1 2">CBS 109695</strain>
    </source>
</reference>
<dbReference type="EMBL" id="KV417532">
    <property type="protein sequence ID" value="KZP23418.1"/>
    <property type="molecule type" value="Genomic_DNA"/>
</dbReference>
<proteinExistence type="predicted"/>
<evidence type="ECO:0000313" key="1">
    <source>
        <dbReference type="EMBL" id="KZP23418.1"/>
    </source>
</evidence>
<dbReference type="GO" id="GO:0005506">
    <property type="term" value="F:iron ion binding"/>
    <property type="evidence" value="ECO:0007669"/>
    <property type="project" value="InterPro"/>
</dbReference>
<organism evidence="1 2">
    <name type="scientific">Athelia psychrophila</name>
    <dbReference type="NCBI Taxonomy" id="1759441"/>
    <lineage>
        <taxon>Eukaryota</taxon>
        <taxon>Fungi</taxon>
        <taxon>Dikarya</taxon>
        <taxon>Basidiomycota</taxon>
        <taxon>Agaricomycotina</taxon>
        <taxon>Agaricomycetes</taxon>
        <taxon>Agaricomycetidae</taxon>
        <taxon>Atheliales</taxon>
        <taxon>Atheliaceae</taxon>
        <taxon>Athelia</taxon>
    </lineage>
</organism>
<dbReference type="Gene3D" id="2.60.130.10">
    <property type="entry name" value="Aromatic compound dioxygenase"/>
    <property type="match status" value="2"/>
</dbReference>
<name>A0A166LXE8_9AGAM</name>
<dbReference type="Proteomes" id="UP000076532">
    <property type="component" value="Unassembled WGS sequence"/>
</dbReference>
<dbReference type="PANTHER" id="PTHR34315">
    <property type="match status" value="1"/>
</dbReference>
<accession>A0A166LXE8</accession>
<dbReference type="SUPFAM" id="SSF49482">
    <property type="entry name" value="Aromatic compound dioxygenase"/>
    <property type="match status" value="2"/>
</dbReference>
<dbReference type="PANTHER" id="PTHR34315:SF4">
    <property type="entry name" value="INTRADIOL RING-CLEAVAGE DIOXYGENASES DOMAIN-CONTAINING PROTEIN"/>
    <property type="match status" value="1"/>
</dbReference>
<sequence length="247" mass="27363">MMINSETAAVPRYEDLFDPQTYAGLDVQSGRKLLSCVEEQEADIRNNSCVFTPEVTQGPYHPSEAHPIWQNIPELQFSLFTLLGIGVINVEPCLPLLHALVNTWHANATGDGGDKEGVGGGVIEGGVIEGGVADECVRRRAVLLFVHVHCRIYTPRRMLIANPLAPAIFPGYYTGCTLHIHTKVFTDRMPQPNGTFRAGRLALTGQFFFDDDVSETINKVDLRFCPLLYSFFGAEPHHDWGQCECCV</sequence>
<dbReference type="STRING" id="436010.A0A166LXE8"/>
<keyword evidence="2" id="KW-1185">Reference proteome</keyword>
<protein>
    <submittedName>
        <fullName evidence="1">Uncharacterized protein</fullName>
    </submittedName>
</protein>
<dbReference type="OrthoDB" id="121380at2759"/>
<dbReference type="InterPro" id="IPR015889">
    <property type="entry name" value="Intradiol_dOase_core"/>
</dbReference>
<dbReference type="GO" id="GO:0016702">
    <property type="term" value="F:oxidoreductase activity, acting on single donors with incorporation of molecular oxygen, incorporation of two atoms of oxygen"/>
    <property type="evidence" value="ECO:0007669"/>
    <property type="project" value="InterPro"/>
</dbReference>